<evidence type="ECO:0000313" key="5">
    <source>
        <dbReference type="Proteomes" id="UP000818603"/>
    </source>
</evidence>
<reference evidence="2" key="1">
    <citation type="journal article" date="2014" name="Int. J. Syst. Evol. Microbiol.">
        <title>Complete genome sequence of Corynebacterium casei LMG S-19264T (=DSM 44701T), isolated from a smear-ripened cheese.</title>
        <authorList>
            <consortium name="US DOE Joint Genome Institute (JGI-PGF)"/>
            <person name="Walter F."/>
            <person name="Albersmeier A."/>
            <person name="Kalinowski J."/>
            <person name="Ruckert C."/>
        </authorList>
    </citation>
    <scope>NUCLEOTIDE SEQUENCE</scope>
    <source>
        <strain evidence="2">CGMCC 1.14984</strain>
    </source>
</reference>
<evidence type="ECO:0000313" key="4">
    <source>
        <dbReference type="Proteomes" id="UP000621856"/>
    </source>
</evidence>
<dbReference type="GO" id="GO:0016787">
    <property type="term" value="F:hydrolase activity"/>
    <property type="evidence" value="ECO:0007669"/>
    <property type="project" value="UniProtKB-KW"/>
</dbReference>
<dbReference type="RefSeq" id="WP_155142951.1">
    <property type="nucleotide sequence ID" value="NZ_BMGZ01000006.1"/>
</dbReference>
<evidence type="ECO:0000313" key="2">
    <source>
        <dbReference type="EMBL" id="GGI02160.1"/>
    </source>
</evidence>
<dbReference type="Proteomes" id="UP000621856">
    <property type="component" value="Unassembled WGS sequence"/>
</dbReference>
<gene>
    <name evidence="3" type="ORF">FF098_017310</name>
    <name evidence="2" type="ORF">GCM10011355_34510</name>
</gene>
<keyword evidence="5" id="KW-1185">Reference proteome</keyword>
<keyword evidence="1" id="KW-0472">Membrane</keyword>
<feature type="transmembrane region" description="Helical" evidence="1">
    <location>
        <begin position="12"/>
        <end position="31"/>
    </location>
</feature>
<comment type="caution">
    <text evidence="2">The sequence shown here is derived from an EMBL/GenBank/DDBJ whole genome shotgun (WGS) entry which is preliminary data.</text>
</comment>
<keyword evidence="1" id="KW-0812">Transmembrane</keyword>
<keyword evidence="1" id="KW-1133">Transmembrane helix</keyword>
<keyword evidence="3" id="KW-0378">Hydrolase</keyword>
<protein>
    <submittedName>
        <fullName evidence="3">Alpha/beta hydrolase</fullName>
    </submittedName>
</protein>
<evidence type="ECO:0000313" key="3">
    <source>
        <dbReference type="EMBL" id="NHK29668.1"/>
    </source>
</evidence>
<name>A0A8J3A4F8_9PROT</name>
<proteinExistence type="predicted"/>
<dbReference type="EMBL" id="BMGZ01000006">
    <property type="protein sequence ID" value="GGI02160.1"/>
    <property type="molecule type" value="Genomic_DNA"/>
</dbReference>
<dbReference type="Proteomes" id="UP000818603">
    <property type="component" value="Unassembled WGS sequence"/>
</dbReference>
<organism evidence="2 4">
    <name type="scientific">Aquisalinus luteolus</name>
    <dbReference type="NCBI Taxonomy" id="1566827"/>
    <lineage>
        <taxon>Bacteria</taxon>
        <taxon>Pseudomonadati</taxon>
        <taxon>Pseudomonadota</taxon>
        <taxon>Alphaproteobacteria</taxon>
        <taxon>Parvularculales</taxon>
        <taxon>Parvularculaceae</taxon>
        <taxon>Aquisalinus</taxon>
    </lineage>
</organism>
<evidence type="ECO:0000256" key="1">
    <source>
        <dbReference type="SAM" id="Phobius"/>
    </source>
</evidence>
<dbReference type="AlphaFoldDB" id="A0A8J3A4F8"/>
<reference evidence="2" key="3">
    <citation type="submission" date="2020-09" db="EMBL/GenBank/DDBJ databases">
        <authorList>
            <person name="Sun Q."/>
            <person name="Zhou Y."/>
        </authorList>
    </citation>
    <scope>NUCLEOTIDE SEQUENCE</scope>
    <source>
        <strain evidence="2">CGMCC 1.14984</strain>
    </source>
</reference>
<dbReference type="EMBL" id="VCJR02000007">
    <property type="protein sequence ID" value="NHK29668.1"/>
    <property type="molecule type" value="Genomic_DNA"/>
</dbReference>
<dbReference type="InterPro" id="IPR010297">
    <property type="entry name" value="DUF900_hydrolase"/>
</dbReference>
<reference evidence="3 5" key="2">
    <citation type="submission" date="2020-02" db="EMBL/GenBank/DDBJ databases">
        <title>Genome sequence of Parvularcula flava strain NH6-79.</title>
        <authorList>
            <person name="Abdul Karim M.H."/>
            <person name="Lam M.Q."/>
            <person name="Chen S.J."/>
            <person name="Yahya A."/>
            <person name="Shahir S."/>
            <person name="Shamsir M.S."/>
            <person name="Chong C.S."/>
        </authorList>
    </citation>
    <scope>NUCLEOTIDE SEQUENCE [LARGE SCALE GENOMIC DNA]</scope>
    <source>
        <strain evidence="3 5">NH6-79</strain>
    </source>
</reference>
<sequence>METVKPKRRGILIALIIFLLILMVVVAFFMTRPVTRAAETCETAKSPGDNFDCVSVYFASARALTGQTLHDDLDVDGLQGLRQYVSEESEEEAVLFSDGFEIGYTDELVMGRAIVFMPHLNKKDQAKRQQPSEGRTDLDAMIRAKFQYENVVIHNVDIAQRGDITVNTKYFDALSSDLIEKAELLGATDQEEKKAALLFVHGFDSDYKQNVRQTARLAADLNFDKRDAVGNEAPYALGQPMLYTWPTQRMDYSKIGPAFLKGAGLQVVGAQDKRLGAAETTYSVTSEIYDEFGGEAGPYCVNEGSIEAVIASSLDMPVVSGFKKNVAIAAVAGTVDASLAAWDGTIDRYLVSTCRAAIAKRGLETYLKRIVAGTEVERINIIGYSMGAKVTALALPEFTDWLTTEYPGRAIELNVVYYGADIGLSSYKNVTGTIDNTLAVGAGDEGVENRTTLYTNEEDFILTLSSVLNGEARAGRHGGESYKTPFYFESASGEVRFSHETVDASLFSQPFQIGRNHALFVNSPEMLGDISCFLGGLSAGERELAQQGNGEWYDFSGRRSVCGGAAWDAGDLNCDSFFEMTRAGVTSIFSKNEQMRYEEAKRECEALQGDPVAWCEKNEGTLLGSLCPTEEEKLVCEAEITVIPEQTVRDTFTFQLGYLQEEMPKSATARIDRSVDRVQARQSSEHPDWGFEANPVELTLSPHQVEGKTVGLSAEQASAFRTVLESGLQRPLTDDELTQLNGLVVDDPEKKIPRGMSGSFSRYIAEKQISEPLCRKNAL</sequence>
<dbReference type="Pfam" id="PF05990">
    <property type="entry name" value="DUF900"/>
    <property type="match status" value="2"/>
</dbReference>
<accession>A0A8J3A4F8</accession>